<evidence type="ECO:0000313" key="1">
    <source>
        <dbReference type="EMBL" id="KAJ9120706.1"/>
    </source>
</evidence>
<gene>
    <name evidence="1" type="ORF">QFC22_002637</name>
</gene>
<proteinExistence type="predicted"/>
<dbReference type="Proteomes" id="UP001243375">
    <property type="component" value="Unassembled WGS sequence"/>
</dbReference>
<keyword evidence="2" id="KW-1185">Reference proteome</keyword>
<accession>A0ACC2XBK5</accession>
<name>A0ACC2XBK5_9TREE</name>
<protein>
    <submittedName>
        <fullName evidence="1">Uncharacterized protein</fullName>
    </submittedName>
</protein>
<organism evidence="1 2">
    <name type="scientific">Naganishia vaughanmartiniae</name>
    <dbReference type="NCBI Taxonomy" id="1424756"/>
    <lineage>
        <taxon>Eukaryota</taxon>
        <taxon>Fungi</taxon>
        <taxon>Dikarya</taxon>
        <taxon>Basidiomycota</taxon>
        <taxon>Agaricomycotina</taxon>
        <taxon>Tremellomycetes</taxon>
        <taxon>Filobasidiales</taxon>
        <taxon>Filobasidiaceae</taxon>
        <taxon>Naganishia</taxon>
    </lineage>
</organism>
<reference evidence="1" key="1">
    <citation type="submission" date="2023-04" db="EMBL/GenBank/DDBJ databases">
        <title>Draft Genome sequencing of Naganishia species isolated from polar environments using Oxford Nanopore Technology.</title>
        <authorList>
            <person name="Leo P."/>
            <person name="Venkateswaran K."/>
        </authorList>
    </citation>
    <scope>NUCLEOTIDE SEQUENCE</scope>
    <source>
        <strain evidence="1">MNA-CCFEE 5425</strain>
    </source>
</reference>
<dbReference type="EMBL" id="JASBWU010000006">
    <property type="protein sequence ID" value="KAJ9120706.1"/>
    <property type="molecule type" value="Genomic_DNA"/>
</dbReference>
<sequence length="230" mass="26045">MLLTPTSAYEILKSIVAPDTILTLYDLKGVQKEMFVNLLSLKTVFGLEHSSLKLRKDEEGFYRIHIYVRCAPAFIVGLNLAYTRLSHQGDPSLIRRDDQKANLQLAASLSLPGVKTILHFAKIYGIRGVHEELERLICNDTFLRLRGDQWTGRDIQKYLVDSKPVPKSTTDGKGFQSFIPGLSAYEEGIYLVHHEVVIRRRDLKAAQLAVYYASLDKPIDKDVHHEAVPV</sequence>
<evidence type="ECO:0000313" key="2">
    <source>
        <dbReference type="Proteomes" id="UP001243375"/>
    </source>
</evidence>
<comment type="caution">
    <text evidence="1">The sequence shown here is derived from an EMBL/GenBank/DDBJ whole genome shotgun (WGS) entry which is preliminary data.</text>
</comment>